<feature type="compositionally biased region" description="Basic and acidic residues" evidence="2">
    <location>
        <begin position="226"/>
        <end position="238"/>
    </location>
</feature>
<accession>A0AAP4F8S2</accession>
<feature type="region of interest" description="Disordered" evidence="2">
    <location>
        <begin position="156"/>
        <end position="188"/>
    </location>
</feature>
<sequence length="272" mass="29845">MANPISKGWKYLMASFDNKIDEHADPKVQIKQATEAAKQQHREISEQASKVIGNKKQLEMQLNRLLQSQDEYQSQAREALQAADQAEGNGDAEKAQRFNETAELIASQLVGVEKELTQTKEMYNSAQQAAEQAKAELQKSEARLEEQLNEVRRLEQQVEQTKMQEKTSEAMNSMNSQIGGDDSTPTLDGVRDKIERRYANALGAQELSRNSASDAMAEISASTSARDVKANAKLDEIRASMAAGSSEENKAIGAGKSSDDADSSDSAEQKDS</sequence>
<feature type="compositionally biased region" description="Basic and acidic residues" evidence="2">
    <location>
        <begin position="156"/>
        <end position="168"/>
    </location>
</feature>
<evidence type="ECO:0000313" key="4">
    <source>
        <dbReference type="Proteomes" id="UP001224412"/>
    </source>
</evidence>
<name>A0AAP4F8S2_9CORY</name>
<evidence type="ECO:0000256" key="1">
    <source>
        <dbReference type="ARBA" id="ARBA00043985"/>
    </source>
</evidence>
<proteinExistence type="inferred from homology"/>
<organism evidence="3 4">
    <name type="scientific">Corynebacterium pseudodiphtheriticum</name>
    <dbReference type="NCBI Taxonomy" id="37637"/>
    <lineage>
        <taxon>Bacteria</taxon>
        <taxon>Bacillati</taxon>
        <taxon>Actinomycetota</taxon>
        <taxon>Actinomycetes</taxon>
        <taxon>Mycobacteriales</taxon>
        <taxon>Corynebacteriaceae</taxon>
        <taxon>Corynebacterium</taxon>
    </lineage>
</organism>
<dbReference type="EMBL" id="JASNVH010000014">
    <property type="protein sequence ID" value="MDK4307647.1"/>
    <property type="molecule type" value="Genomic_DNA"/>
</dbReference>
<gene>
    <name evidence="3" type="ORF">QPX42_08860</name>
</gene>
<comment type="similarity">
    <text evidence="1">Belongs to the PspA/Vipp/IM30 family.</text>
</comment>
<dbReference type="InterPro" id="IPR007157">
    <property type="entry name" value="PspA_VIPP1"/>
</dbReference>
<dbReference type="AlphaFoldDB" id="A0AAP4F8S2"/>
<feature type="compositionally biased region" description="Polar residues" evidence="2">
    <location>
        <begin position="169"/>
        <end position="186"/>
    </location>
</feature>
<feature type="region of interest" description="Disordered" evidence="2">
    <location>
        <begin position="71"/>
        <end position="98"/>
    </location>
</feature>
<comment type="caution">
    <text evidence="3">The sequence shown here is derived from an EMBL/GenBank/DDBJ whole genome shotgun (WGS) entry which is preliminary data.</text>
</comment>
<dbReference type="RefSeq" id="WP_064833160.1">
    <property type="nucleotide sequence ID" value="NZ_JASNUC010000017.1"/>
</dbReference>
<evidence type="ECO:0000256" key="2">
    <source>
        <dbReference type="SAM" id="MobiDB-lite"/>
    </source>
</evidence>
<evidence type="ECO:0000313" key="3">
    <source>
        <dbReference type="EMBL" id="MDK4307647.1"/>
    </source>
</evidence>
<dbReference type="Pfam" id="PF04012">
    <property type="entry name" value="PspA_IM30"/>
    <property type="match status" value="1"/>
</dbReference>
<protein>
    <submittedName>
        <fullName evidence="3">PspA/IM30 family protein</fullName>
    </submittedName>
</protein>
<feature type="region of interest" description="Disordered" evidence="2">
    <location>
        <begin position="203"/>
        <end position="272"/>
    </location>
</feature>
<reference evidence="3" key="1">
    <citation type="submission" date="2023-05" db="EMBL/GenBank/DDBJ databases">
        <title>Metabolic capabilities are highly conserved among human nasal-associated Corynebacterium species in pangenomic analyses.</title>
        <authorList>
            <person name="Tran T.H."/>
            <person name="Roberts A.Q."/>
            <person name="Escapa I.F."/>
            <person name="Gao W."/>
            <person name="Conlan S."/>
            <person name="Kong H."/>
            <person name="Segre J.A."/>
            <person name="Kelly M.S."/>
            <person name="Lemon K.P."/>
        </authorList>
    </citation>
    <scope>NUCLEOTIDE SEQUENCE</scope>
    <source>
        <strain evidence="3">KPL2773</strain>
    </source>
</reference>
<dbReference type="Proteomes" id="UP001224412">
    <property type="component" value="Unassembled WGS sequence"/>
</dbReference>